<dbReference type="InterPro" id="IPR047861">
    <property type="entry name" value="Ribosomal_eS7_CS"/>
</dbReference>
<keyword evidence="2 4" id="KW-0689">Ribosomal protein</keyword>
<dbReference type="Pfam" id="PF01251">
    <property type="entry name" value="Ribosomal_S7e"/>
    <property type="match status" value="1"/>
</dbReference>
<reference evidence="5 6" key="1">
    <citation type="submission" date="2024-01" db="EMBL/GenBank/DDBJ databases">
        <title>Genome assemblies of Stephania.</title>
        <authorList>
            <person name="Yang L."/>
        </authorList>
    </citation>
    <scope>NUCLEOTIDE SEQUENCE [LARGE SCALE GENOMIC DNA]</scope>
    <source>
        <strain evidence="5">JXDWG</strain>
        <tissue evidence="5">Leaf</tissue>
    </source>
</reference>
<dbReference type="PANTHER" id="PTHR11278:SF0">
    <property type="entry name" value="SMALL RIBOSOMAL SUBUNIT PROTEIN ES7"/>
    <property type="match status" value="1"/>
</dbReference>
<evidence type="ECO:0000256" key="3">
    <source>
        <dbReference type="ARBA" id="ARBA00023274"/>
    </source>
</evidence>
<name>A0AAP0FIB3_9MAGN</name>
<dbReference type="PANTHER" id="PTHR11278">
    <property type="entry name" value="40S RIBOSOMAL PROTEIN S7"/>
    <property type="match status" value="1"/>
</dbReference>
<dbReference type="GO" id="GO:0006364">
    <property type="term" value="P:rRNA processing"/>
    <property type="evidence" value="ECO:0007669"/>
    <property type="project" value="TreeGrafter"/>
</dbReference>
<accession>A0AAP0FIB3</accession>
<dbReference type="GO" id="GO:0030686">
    <property type="term" value="C:90S preribosome"/>
    <property type="evidence" value="ECO:0007669"/>
    <property type="project" value="TreeGrafter"/>
</dbReference>
<keyword evidence="3 4" id="KW-0687">Ribonucleoprotein</keyword>
<protein>
    <recommendedName>
        <fullName evidence="4">40S ribosomal protein S7</fullName>
    </recommendedName>
</protein>
<dbReference type="EMBL" id="JBBNAG010000009">
    <property type="protein sequence ID" value="KAK9105774.1"/>
    <property type="molecule type" value="Genomic_DNA"/>
</dbReference>
<evidence type="ECO:0000256" key="2">
    <source>
        <dbReference type="ARBA" id="ARBA00022980"/>
    </source>
</evidence>
<evidence type="ECO:0000313" key="5">
    <source>
        <dbReference type="EMBL" id="KAK9105774.1"/>
    </source>
</evidence>
<dbReference type="GO" id="GO:0003735">
    <property type="term" value="F:structural constituent of ribosome"/>
    <property type="evidence" value="ECO:0007669"/>
    <property type="project" value="InterPro"/>
</dbReference>
<dbReference type="GO" id="GO:0022627">
    <property type="term" value="C:cytosolic small ribosomal subunit"/>
    <property type="evidence" value="ECO:0007669"/>
    <property type="project" value="TreeGrafter"/>
</dbReference>
<organism evidence="5 6">
    <name type="scientific">Stephania cephalantha</name>
    <dbReference type="NCBI Taxonomy" id="152367"/>
    <lineage>
        <taxon>Eukaryota</taxon>
        <taxon>Viridiplantae</taxon>
        <taxon>Streptophyta</taxon>
        <taxon>Embryophyta</taxon>
        <taxon>Tracheophyta</taxon>
        <taxon>Spermatophyta</taxon>
        <taxon>Magnoliopsida</taxon>
        <taxon>Ranunculales</taxon>
        <taxon>Menispermaceae</taxon>
        <taxon>Menispermoideae</taxon>
        <taxon>Cissampelideae</taxon>
        <taxon>Stephania</taxon>
    </lineage>
</organism>
<keyword evidence="6" id="KW-1185">Reference proteome</keyword>
<evidence type="ECO:0000313" key="6">
    <source>
        <dbReference type="Proteomes" id="UP001419268"/>
    </source>
</evidence>
<sequence length="191" mass="22161">MYTAHRKIQKDKGVDPTEFEESVAQSFFDLENTSNELKSDLKDLYINSAVQVDVQSNRKAVVIHVPYRLRKSFRKIQVRLVRELEKKFSGKDVIIIATRRIVRPPKKGSAVQRPRSRTLTAVHDAMLEDVVYPAEIVGKRIKYRLDGTKIMKVFLDPKERNNTEYKLETFAGVYRKLSGKDVVFEYPLTEV</sequence>
<proteinExistence type="inferred from homology"/>
<comment type="caution">
    <text evidence="5">The sequence shown here is derived from an EMBL/GenBank/DDBJ whole genome shotgun (WGS) entry which is preliminary data.</text>
</comment>
<comment type="similarity">
    <text evidence="1 4">Belongs to the eukaryotic ribosomal protein eS7 family.</text>
</comment>
<dbReference type="GO" id="GO:0032040">
    <property type="term" value="C:small-subunit processome"/>
    <property type="evidence" value="ECO:0007669"/>
    <property type="project" value="TreeGrafter"/>
</dbReference>
<dbReference type="AlphaFoldDB" id="A0AAP0FIB3"/>
<evidence type="ECO:0000256" key="4">
    <source>
        <dbReference type="RuleBase" id="RU364105"/>
    </source>
</evidence>
<dbReference type="InterPro" id="IPR000554">
    <property type="entry name" value="Ribosomal_eS7"/>
</dbReference>
<evidence type="ECO:0000256" key="1">
    <source>
        <dbReference type="ARBA" id="ARBA00007820"/>
    </source>
</evidence>
<dbReference type="GO" id="GO:0006412">
    <property type="term" value="P:translation"/>
    <property type="evidence" value="ECO:0007669"/>
    <property type="project" value="InterPro"/>
</dbReference>
<dbReference type="PROSITE" id="PS00948">
    <property type="entry name" value="RIBOSOMAL_S7E"/>
    <property type="match status" value="1"/>
</dbReference>
<gene>
    <name evidence="5" type="ORF">Scep_022618</name>
</gene>
<dbReference type="Proteomes" id="UP001419268">
    <property type="component" value="Unassembled WGS sequence"/>
</dbReference>
<dbReference type="GO" id="GO:0042274">
    <property type="term" value="P:ribosomal small subunit biogenesis"/>
    <property type="evidence" value="ECO:0007669"/>
    <property type="project" value="TreeGrafter"/>
</dbReference>